<comment type="caution">
    <text evidence="1">The sequence shown here is derived from an EMBL/GenBank/DDBJ whole genome shotgun (WGS) entry which is preliminary data.</text>
</comment>
<dbReference type="EMBL" id="DSOV01000009">
    <property type="protein sequence ID" value="HEN41313.1"/>
    <property type="molecule type" value="Genomic_DNA"/>
</dbReference>
<sequence>MAASRRAYSLGRLCLVTLAALSIILAVHGQSRAESGSSSVVTHGEFAAVLVQELGWRTGLPAEPKPADYLAVLSGNRTFRFEAEDTYNAEGDSVSVRQFPLHGPFTGTGWLSGTAEPTMVRLTIFIPRGGEYLLTVVSRGDGQRWKAGDRELSVSAGGSLRETEAGMVSLRGGSQEISVLLPPEGGVDSFTLTAAGDHPAIEPLGGWRMDAPLTWSEYAETIAAALDLEKGFASSAAAPQIAGFHSVKPLPASAVVTSADYLGRHVSPAWVRAGVEGASLELPLTVPATGVYGVRVRLLGTRITTELDGKRVLWEGKPYLEWYDLGVFRLAKGSHALKVQLPPLGGADAVELTARASSPADYLAAVGLGNIKPTATVTRGELETRLRKDLSRITPSR</sequence>
<accession>A0A831U2T9</accession>
<evidence type="ECO:0000313" key="1">
    <source>
        <dbReference type="EMBL" id="HEN41313.1"/>
    </source>
</evidence>
<name>A0A831U2T9_GEOME</name>
<gene>
    <name evidence="1" type="ORF">ENQ87_02890</name>
</gene>
<dbReference type="AlphaFoldDB" id="A0A831U2T9"/>
<organism evidence="1">
    <name type="scientific">Geobacter metallireducens</name>
    <dbReference type="NCBI Taxonomy" id="28232"/>
    <lineage>
        <taxon>Bacteria</taxon>
        <taxon>Pseudomonadati</taxon>
        <taxon>Thermodesulfobacteriota</taxon>
        <taxon>Desulfuromonadia</taxon>
        <taxon>Geobacterales</taxon>
        <taxon>Geobacteraceae</taxon>
        <taxon>Geobacter</taxon>
    </lineage>
</organism>
<proteinExistence type="predicted"/>
<reference evidence="1" key="1">
    <citation type="journal article" date="2020" name="mSystems">
        <title>Genome- and Community-Level Interaction Insights into Carbon Utilization and Element Cycling Functions of Hydrothermarchaeota in Hydrothermal Sediment.</title>
        <authorList>
            <person name="Zhou Z."/>
            <person name="Liu Y."/>
            <person name="Xu W."/>
            <person name="Pan J."/>
            <person name="Luo Z.H."/>
            <person name="Li M."/>
        </authorList>
    </citation>
    <scope>NUCLEOTIDE SEQUENCE [LARGE SCALE GENOMIC DNA]</scope>
    <source>
        <strain evidence="1">SpSt-349</strain>
    </source>
</reference>
<protein>
    <submittedName>
        <fullName evidence="1">Uncharacterized protein</fullName>
    </submittedName>
</protein>